<dbReference type="RefSeq" id="WP_073376679.1">
    <property type="nucleotide sequence ID" value="NZ_FQXS01000015.1"/>
</dbReference>
<comment type="similarity">
    <text evidence="3">Belongs to the FAD-dependent oxidoreductase 2 family. FRD/SDH subfamily.</text>
</comment>
<feature type="active site" description="Proton acceptor" evidence="10">
    <location>
        <position position="293"/>
    </location>
</feature>
<evidence type="ECO:0000313" key="13">
    <source>
        <dbReference type="EMBL" id="SHH92217.1"/>
    </source>
</evidence>
<evidence type="ECO:0000256" key="8">
    <source>
        <dbReference type="ARBA" id="ARBA00023002"/>
    </source>
</evidence>
<name>A0A1M5WXE3_9BACT</name>
<dbReference type="PANTHER" id="PTHR11632:SF51">
    <property type="entry name" value="SUCCINATE DEHYDROGENASE [UBIQUINONE] FLAVOPROTEIN SUBUNIT, MITOCHONDRIAL"/>
    <property type="match status" value="1"/>
</dbReference>
<dbReference type="GO" id="GO:0009055">
    <property type="term" value="F:electron transfer activity"/>
    <property type="evidence" value="ECO:0007669"/>
    <property type="project" value="TreeGrafter"/>
</dbReference>
<evidence type="ECO:0000259" key="12">
    <source>
        <dbReference type="Pfam" id="PF02910"/>
    </source>
</evidence>
<dbReference type="InterPro" id="IPR014006">
    <property type="entry name" value="Succ_Dhase_FrdA_Gneg"/>
</dbReference>
<dbReference type="GO" id="GO:0000104">
    <property type="term" value="F:succinate dehydrogenase activity"/>
    <property type="evidence" value="ECO:0007669"/>
    <property type="project" value="TreeGrafter"/>
</dbReference>
<evidence type="ECO:0000256" key="2">
    <source>
        <dbReference type="ARBA" id="ARBA00004170"/>
    </source>
</evidence>
<evidence type="ECO:0000256" key="6">
    <source>
        <dbReference type="ARBA" id="ARBA00022827"/>
    </source>
</evidence>
<dbReference type="STRING" id="1121409.SAMN02745124_02605"/>
<keyword evidence="14" id="KW-1185">Reference proteome</keyword>
<protein>
    <submittedName>
        <fullName evidence="13">Succinate dehydrogenase subunit A</fullName>
    </submittedName>
</protein>
<dbReference type="GO" id="GO:0050660">
    <property type="term" value="F:flavin adenine dinucleotide binding"/>
    <property type="evidence" value="ECO:0007669"/>
    <property type="project" value="InterPro"/>
</dbReference>
<accession>A0A1M5WXE3</accession>
<evidence type="ECO:0000256" key="10">
    <source>
        <dbReference type="PIRSR" id="PIRSR630664-50"/>
    </source>
</evidence>
<feature type="domain" description="Fumarate reductase/succinate dehydrogenase flavoprotein-like C-terminal" evidence="12">
    <location>
        <begin position="463"/>
        <end position="581"/>
    </location>
</feature>
<evidence type="ECO:0000259" key="11">
    <source>
        <dbReference type="Pfam" id="PF00890"/>
    </source>
</evidence>
<dbReference type="SUPFAM" id="SSF51905">
    <property type="entry name" value="FAD/NAD(P)-binding domain"/>
    <property type="match status" value="1"/>
</dbReference>
<sequence length="598" mass="66566">MTAALHIAATLRCDVLIIGAGGAALRCAAEVLEQMPGASVYALTKVSHPQKSHTSTAQGGLAAVDPRDPLDSTLFHMFDTWKGSDCTADQNVVKLICESAWEQILWLENRGMHFSRDREGRLSKRTFGGHTRNFGEASVYRAVFEADRTGKGIMDTSWGETLKNGIRFFNQCIAVELLIKDRRCGGCIAFKQKDGQFVKILAKATVIATGGSGQVFRVTTNCRQNTGDGLALALQAGLPIMDPEAVQFHPTGIVGPGILASETLRSVGGILRNRDLEPFMVNYAPKMKELAPRDLVARAIESEIREGRGIVNPDHNIPHVWIDLRHLSDDVHEKQIPEVSSFFKRYVNLDTKKDLCPVRPSNHYHMGGIPTNAFGEVQDGDQQIIGGLYAVGECAAASFHGFNRLGTNSILELITMGKLVAERLIPYIKEEYGKHQDIAGDRFAARFSTYMEATGSESVGLIRNAMRTMMTEKVSVFRTEKTMNEAIEDLAESYERAHRAPLACRDLAMNQELLNRWELDNLLMVAMAISQAALHRKESRGAHFRDDYPERKDEFNYHTLASMVSFPTVEIGRREIDMSLFAAGGEHHEKFDYIERKY</sequence>
<proteinExistence type="inferred from homology"/>
<dbReference type="InterPro" id="IPR015939">
    <property type="entry name" value="Fum_Rdtase/Succ_DH_flav-like_C"/>
</dbReference>
<dbReference type="FunFam" id="3.90.700.10:FF:000005">
    <property type="entry name" value="Succinate dehydrogenase flavoprotein subunit"/>
    <property type="match status" value="1"/>
</dbReference>
<dbReference type="InterPro" id="IPR037099">
    <property type="entry name" value="Fum_R/Succ_DH_flav-like_C_sf"/>
</dbReference>
<keyword evidence="7" id="KW-0249">Electron transport</keyword>
<comment type="cofactor">
    <cofactor evidence="1">
        <name>FAD</name>
        <dbReference type="ChEBI" id="CHEBI:57692"/>
    </cofactor>
</comment>
<dbReference type="InterPro" id="IPR027477">
    <property type="entry name" value="Succ_DH/fumarate_Rdtase_cat_sf"/>
</dbReference>
<evidence type="ECO:0000256" key="4">
    <source>
        <dbReference type="ARBA" id="ARBA00022448"/>
    </source>
</evidence>
<dbReference type="GO" id="GO:0009061">
    <property type="term" value="P:anaerobic respiration"/>
    <property type="evidence" value="ECO:0007669"/>
    <property type="project" value="TreeGrafter"/>
</dbReference>
<dbReference type="SUPFAM" id="SSF56425">
    <property type="entry name" value="Succinate dehydrogenase/fumarate reductase flavoprotein, catalytic domain"/>
    <property type="match status" value="1"/>
</dbReference>
<dbReference type="Gene3D" id="1.20.58.100">
    <property type="entry name" value="Fumarate reductase/succinate dehydrogenase flavoprotein-like, C-terminal domain"/>
    <property type="match status" value="1"/>
</dbReference>
<dbReference type="AlphaFoldDB" id="A0A1M5WXE3"/>
<gene>
    <name evidence="13" type="ORF">SAMN02745124_02605</name>
</gene>
<feature type="domain" description="FAD-dependent oxidoreductase 2 FAD-binding" evidence="11">
    <location>
        <begin position="14"/>
        <end position="410"/>
    </location>
</feature>
<dbReference type="InterPro" id="IPR003953">
    <property type="entry name" value="FAD-dep_OxRdtase_2_FAD-bd"/>
</dbReference>
<evidence type="ECO:0000313" key="14">
    <source>
        <dbReference type="Proteomes" id="UP000184139"/>
    </source>
</evidence>
<keyword evidence="9" id="KW-0472">Membrane</keyword>
<dbReference type="GO" id="GO:0005886">
    <property type="term" value="C:plasma membrane"/>
    <property type="evidence" value="ECO:0007669"/>
    <property type="project" value="TreeGrafter"/>
</dbReference>
<evidence type="ECO:0000256" key="1">
    <source>
        <dbReference type="ARBA" id="ARBA00001974"/>
    </source>
</evidence>
<evidence type="ECO:0000256" key="9">
    <source>
        <dbReference type="ARBA" id="ARBA00023136"/>
    </source>
</evidence>
<dbReference type="Proteomes" id="UP000184139">
    <property type="component" value="Unassembled WGS sequence"/>
</dbReference>
<dbReference type="Gene3D" id="3.90.700.10">
    <property type="entry name" value="Succinate dehydrogenase/fumarate reductase flavoprotein, catalytic domain"/>
    <property type="match status" value="1"/>
</dbReference>
<keyword evidence="6" id="KW-0274">FAD</keyword>
<keyword evidence="5" id="KW-0285">Flavoprotein</keyword>
<dbReference type="EMBL" id="FQXS01000015">
    <property type="protein sequence ID" value="SHH92217.1"/>
    <property type="molecule type" value="Genomic_DNA"/>
</dbReference>
<comment type="subcellular location">
    <subcellularLocation>
        <location evidence="2">Membrane</location>
        <topology evidence="2">Peripheral membrane protein</topology>
    </subcellularLocation>
</comment>
<dbReference type="Pfam" id="PF02910">
    <property type="entry name" value="Succ_DH_flav_C"/>
    <property type="match status" value="1"/>
</dbReference>
<dbReference type="GO" id="GO:0022900">
    <property type="term" value="P:electron transport chain"/>
    <property type="evidence" value="ECO:0007669"/>
    <property type="project" value="InterPro"/>
</dbReference>
<dbReference type="Pfam" id="PF00890">
    <property type="entry name" value="FAD_binding_2"/>
    <property type="match status" value="1"/>
</dbReference>
<dbReference type="PANTHER" id="PTHR11632">
    <property type="entry name" value="SUCCINATE DEHYDROGENASE 2 FLAVOPROTEIN SUBUNIT"/>
    <property type="match status" value="1"/>
</dbReference>
<evidence type="ECO:0000256" key="3">
    <source>
        <dbReference type="ARBA" id="ARBA00008040"/>
    </source>
</evidence>
<dbReference type="SUPFAM" id="SSF46977">
    <property type="entry name" value="Succinate dehydrogenase/fumarate reductase flavoprotein C-terminal domain"/>
    <property type="match status" value="1"/>
</dbReference>
<evidence type="ECO:0000256" key="7">
    <source>
        <dbReference type="ARBA" id="ARBA00022982"/>
    </source>
</evidence>
<dbReference type="NCBIfam" id="TIGR01812">
    <property type="entry name" value="sdhA_frdA_Gneg"/>
    <property type="match status" value="1"/>
</dbReference>
<dbReference type="InterPro" id="IPR036188">
    <property type="entry name" value="FAD/NAD-bd_sf"/>
</dbReference>
<keyword evidence="8" id="KW-0560">Oxidoreductase</keyword>
<keyword evidence="4" id="KW-0813">Transport</keyword>
<dbReference type="OrthoDB" id="9806724at2"/>
<dbReference type="Gene3D" id="3.50.50.60">
    <property type="entry name" value="FAD/NAD(P)-binding domain"/>
    <property type="match status" value="1"/>
</dbReference>
<reference evidence="13 14" key="1">
    <citation type="submission" date="2016-11" db="EMBL/GenBank/DDBJ databases">
        <authorList>
            <person name="Jaros S."/>
            <person name="Januszkiewicz K."/>
            <person name="Wedrychowicz H."/>
        </authorList>
    </citation>
    <scope>NUCLEOTIDE SEQUENCE [LARGE SCALE GENOMIC DNA]</scope>
    <source>
        <strain evidence="13 14">DSM 9705</strain>
    </source>
</reference>
<organism evidence="13 14">
    <name type="scientific">Desulfofustis glycolicus DSM 9705</name>
    <dbReference type="NCBI Taxonomy" id="1121409"/>
    <lineage>
        <taxon>Bacteria</taxon>
        <taxon>Pseudomonadati</taxon>
        <taxon>Thermodesulfobacteriota</taxon>
        <taxon>Desulfobulbia</taxon>
        <taxon>Desulfobulbales</taxon>
        <taxon>Desulfocapsaceae</taxon>
        <taxon>Desulfofustis</taxon>
    </lineage>
</organism>
<dbReference type="InterPro" id="IPR030664">
    <property type="entry name" value="SdhA/FrdA/AprA"/>
</dbReference>
<evidence type="ECO:0000256" key="5">
    <source>
        <dbReference type="ARBA" id="ARBA00022630"/>
    </source>
</evidence>